<dbReference type="Proteomes" id="UP000029839">
    <property type="component" value="Unassembled WGS sequence"/>
</dbReference>
<organism evidence="3 4">
    <name type="scientific">Cellulomonas carbonis T26</name>
    <dbReference type="NCBI Taxonomy" id="947969"/>
    <lineage>
        <taxon>Bacteria</taxon>
        <taxon>Bacillati</taxon>
        <taxon>Actinomycetota</taxon>
        <taxon>Actinomycetes</taxon>
        <taxon>Micrococcales</taxon>
        <taxon>Cellulomonadaceae</taxon>
        <taxon>Cellulomonas</taxon>
    </lineage>
</organism>
<keyword evidence="1" id="KW-0472">Membrane</keyword>
<reference evidence="3 4" key="2">
    <citation type="journal article" date="2015" name="Stand. Genomic Sci.">
        <title>Draft genome sequence of Cellulomonas carbonis T26(T) and comparative analysis of six Cellulomonas genomes.</title>
        <authorList>
            <person name="Zhuang W."/>
            <person name="Zhang S."/>
            <person name="Xia X."/>
            <person name="Wang G."/>
        </authorList>
    </citation>
    <scope>NUCLEOTIDE SEQUENCE [LARGE SCALE GENOMIC DNA]</scope>
    <source>
        <strain evidence="3 4">T26</strain>
    </source>
</reference>
<dbReference type="CDD" id="cd00838">
    <property type="entry name" value="MPP_superfamily"/>
    <property type="match status" value="1"/>
</dbReference>
<dbReference type="EMBL" id="AXCY01000012">
    <property type="protein sequence ID" value="KGM11873.1"/>
    <property type="molecule type" value="Genomic_DNA"/>
</dbReference>
<evidence type="ECO:0000313" key="3">
    <source>
        <dbReference type="EMBL" id="KGM11873.1"/>
    </source>
</evidence>
<dbReference type="RefSeq" id="WP_229734415.1">
    <property type="nucleotide sequence ID" value="NZ_AXCY01000012.1"/>
</dbReference>
<comment type="caution">
    <text evidence="3">The sequence shown here is derived from an EMBL/GenBank/DDBJ whole genome shotgun (WGS) entry which is preliminary data.</text>
</comment>
<dbReference type="AlphaFoldDB" id="A0A0A0BTZ4"/>
<gene>
    <name evidence="3" type="ORF">N868_04865</name>
</gene>
<feature type="domain" description="Calcineurin-like phosphoesterase" evidence="2">
    <location>
        <begin position="293"/>
        <end position="458"/>
    </location>
</feature>
<evidence type="ECO:0000256" key="1">
    <source>
        <dbReference type="SAM" id="Phobius"/>
    </source>
</evidence>
<accession>A0A0A0BTZ4</accession>
<dbReference type="Pfam" id="PF00149">
    <property type="entry name" value="Metallophos"/>
    <property type="match status" value="1"/>
</dbReference>
<protein>
    <submittedName>
        <fullName evidence="3">Metallophosphoesterase</fullName>
    </submittedName>
</protein>
<keyword evidence="1" id="KW-1133">Transmembrane helix</keyword>
<feature type="transmembrane region" description="Helical" evidence="1">
    <location>
        <begin position="181"/>
        <end position="199"/>
    </location>
</feature>
<sequence>MTMPPHAPGRRRGRRPRPDLRAVAKDLLVVVALVLPAALYGIATASATASLGPHQARYEVTLDDRVTVDLGPLGTLVIESPVPALGARVTVQEIPRELVEVPTASTLEQLSGDLDRYVRLFSAPEATLDVAVRTLVTDALRRTAVATAVLAGLVLGFRALLGPDRRRELAVVVRDNRHVLVAAPLVLVVVASTVTASGTSPPTRPSPGRASSVFDGTALEGAVITGRLAGVIDTYGGRAVAAYRSNEAFYDTAAASVREAWDERRDVDARVAEVREAAGLVGPSPVEDPVVALVVSDLHCNVGMARVIRAAIEESGATVVLNAGDTTMNGTQVETYCVTAFAQATPAGVTTVVADGNHDSAVVTGHARSLGWVVLDGQPVDVAGVRVLGARDPRSTRIGEGTVVDGAETPRELADRLADVACADDAGIDLMLVHDPAIGAETLARGCAPAQVSGHWHRRIGPVVEGSGVRYVSSSTAGAIEGQATVGPLNGAAEMTVLRFDAATGRVVDYRLVRVARDAAVTVSPALRWPAAAPVWSRTTDPDVPV</sequence>
<proteinExistence type="predicted"/>
<feature type="transmembrane region" description="Helical" evidence="1">
    <location>
        <begin position="143"/>
        <end position="161"/>
    </location>
</feature>
<keyword evidence="1" id="KW-0812">Transmembrane</keyword>
<dbReference type="GO" id="GO:0016787">
    <property type="term" value="F:hydrolase activity"/>
    <property type="evidence" value="ECO:0007669"/>
    <property type="project" value="InterPro"/>
</dbReference>
<dbReference type="SUPFAM" id="SSF56300">
    <property type="entry name" value="Metallo-dependent phosphatases"/>
    <property type="match status" value="1"/>
</dbReference>
<dbReference type="Gene3D" id="3.60.21.10">
    <property type="match status" value="1"/>
</dbReference>
<evidence type="ECO:0000313" key="4">
    <source>
        <dbReference type="Proteomes" id="UP000029839"/>
    </source>
</evidence>
<dbReference type="InterPro" id="IPR004843">
    <property type="entry name" value="Calcineurin-like_PHP"/>
</dbReference>
<evidence type="ECO:0000259" key="2">
    <source>
        <dbReference type="Pfam" id="PF00149"/>
    </source>
</evidence>
<keyword evidence="4" id="KW-1185">Reference proteome</keyword>
<dbReference type="InterPro" id="IPR029052">
    <property type="entry name" value="Metallo-depent_PP-like"/>
</dbReference>
<reference evidence="3 4" key="1">
    <citation type="submission" date="2013-08" db="EMBL/GenBank/DDBJ databases">
        <title>Genome sequencing of Cellulomonas carbonis T26.</title>
        <authorList>
            <person name="Chen F."/>
            <person name="Li Y."/>
            <person name="Wang G."/>
        </authorList>
    </citation>
    <scope>NUCLEOTIDE SEQUENCE [LARGE SCALE GENOMIC DNA]</scope>
    <source>
        <strain evidence="3 4">T26</strain>
    </source>
</reference>
<name>A0A0A0BTZ4_9CELL</name>